<dbReference type="EC" id="2.7.11.17" evidence="4"/>
<dbReference type="PANTHER" id="PTHR19848">
    <property type="entry name" value="WD40 REPEAT PROTEIN"/>
    <property type="match status" value="1"/>
</dbReference>
<dbReference type="eggNOG" id="COG2319">
    <property type="taxonomic scope" value="Bacteria"/>
</dbReference>
<dbReference type="InterPro" id="IPR036322">
    <property type="entry name" value="WD40_repeat_dom_sf"/>
</dbReference>
<feature type="repeat" description="WD" evidence="3">
    <location>
        <begin position="113"/>
        <end position="147"/>
    </location>
</feature>
<dbReference type="RefSeq" id="WP_042151375.1">
    <property type="nucleotide sequence ID" value="NZ_CM002803.1"/>
</dbReference>
<dbReference type="HOGENOM" id="CLU_244721_0_0_3"/>
<dbReference type="Gene3D" id="2.60.40.1080">
    <property type="match status" value="3"/>
</dbReference>
<evidence type="ECO:0000313" key="5">
    <source>
        <dbReference type="Proteomes" id="UP000027395"/>
    </source>
</evidence>
<dbReference type="InterPro" id="IPR020472">
    <property type="entry name" value="WD40_PAC1"/>
</dbReference>
<proteinExistence type="predicted"/>
<reference evidence="4 5" key="1">
    <citation type="journal article" date="2014" name="Appl. Environ. Microbiol.">
        <title>Elucidation of insertion elements encoded on plasmids and in vitro construction of shuttle vectors from the toxic cyanobacterium Planktothrix.</title>
        <authorList>
            <person name="Christiansen G."/>
            <person name="Goesmann A."/>
            <person name="Kurmayer R."/>
        </authorList>
    </citation>
    <scope>NUCLEOTIDE SEQUENCE [LARGE SCALE GENOMIC DNA]</scope>
    <source>
        <strain evidence="4 5">NIVA-CYA 126/8</strain>
    </source>
</reference>
<dbReference type="PROSITE" id="PS50294">
    <property type="entry name" value="WD_REPEATS_REGION"/>
    <property type="match status" value="6"/>
</dbReference>
<gene>
    <name evidence="4" type="ORF">A19Y_0258</name>
</gene>
<dbReference type="SUPFAM" id="SSF50978">
    <property type="entry name" value="WD40 repeat-like"/>
    <property type="match status" value="2"/>
</dbReference>
<evidence type="ECO:0000313" key="4">
    <source>
        <dbReference type="EMBL" id="KEI65494.1"/>
    </source>
</evidence>
<keyword evidence="5" id="KW-1185">Reference proteome</keyword>
<dbReference type="InterPro" id="IPR001680">
    <property type="entry name" value="WD40_rpt"/>
</dbReference>
<dbReference type="CDD" id="cd00200">
    <property type="entry name" value="WD40"/>
    <property type="match status" value="2"/>
</dbReference>
<dbReference type="STRING" id="388467.A19Y_0258"/>
<dbReference type="InterPro" id="IPR015943">
    <property type="entry name" value="WD40/YVTN_repeat-like_dom_sf"/>
</dbReference>
<dbReference type="EMBL" id="CM002803">
    <property type="protein sequence ID" value="KEI65494.1"/>
    <property type="molecule type" value="Genomic_DNA"/>
</dbReference>
<feature type="repeat" description="WD" evidence="3">
    <location>
        <begin position="1332"/>
        <end position="1373"/>
    </location>
</feature>
<dbReference type="PRINTS" id="PR00320">
    <property type="entry name" value="GPROTEINBRPT"/>
</dbReference>
<organism evidence="4 5">
    <name type="scientific">Planktothrix agardhii (strain NIVA-CYA 126/8)</name>
    <dbReference type="NCBI Taxonomy" id="388467"/>
    <lineage>
        <taxon>Bacteria</taxon>
        <taxon>Bacillati</taxon>
        <taxon>Cyanobacteriota</taxon>
        <taxon>Cyanophyceae</taxon>
        <taxon>Oscillatoriophycideae</taxon>
        <taxon>Oscillatoriales</taxon>
        <taxon>Microcoleaceae</taxon>
        <taxon>Planktothrix</taxon>
    </lineage>
</organism>
<keyword evidence="4" id="KW-0808">Transferase</keyword>
<sequence length="1590" mass="178320">MNQDLQKIKSQLDQGTEQEKLLALSKTLNYGEEGLELFINSSLKATYRIKQSAYWILHGYNPYLADDTSSKNINPADTITCLAVSPDNKLLIGGSWKKLWIWYLNTGQIYHSYEAHDNWILSVAISSDGKKIVSASADQTIKIWNLSPWKLDHTLKEHTSWVNAVTITPNNKTVVSGSADKTIKLWNLQTGKLRQTIKNEQELGIVLSLKIDSTGNFLFCGSANNNITIWNLNGNTLVQKLEGHLDWVQSLTPIPTENSLLSGSRDGTIKYWKPENKSDNNPNNDFKESLFIFLLAGVLDIGSTVLVFKVNWHLSVSSFIVGIVIKCIALSCYSPEIIFKELTLDKSQIISKTRINFLELSQEEKEYLIIGADDSIIKKYYLTNQKIEDFLKDDFHFISSLVISSDKKYIVTASEDWVTVWDLNTREFLHHIKGCSYPKLSKLTIYSDKGQEIYCECQGNFRVEGSDQDGLQLTLNPKDITWECSNNSSLGTIQQNGLFTARKIEGNIQIIARIGKIKASFLITVIEPPKVTKLEIEPSSAKLQFYKTQLFECKVFDQRKQVMSNETIAWEVSSPSAGTIDKDGEFRAGKKAGKFEIIASADGKEQRVTIYVIKLDRLEFIESVSELKFEESFQFQVKGIDQYGDDIEVERVTWQVSPDGAGTIDNYGYFTAGKKELEEFKIIASSQGIEKSVTISIIEPPRLARIQIEPSSVTLKPEDEQPFSVIGFDQKNNNFSINNDPQWSATEGYIDDYGLVAYYQAAADQIGNSEVTVTVEKYTATASINVPSILKRIEISPQEKELQPDEEYTFSITGFNQVNQNIPIHKVKWISTEGGTINNQGVFIGGYEKREVTITAEVGSINDTAKVILVPVLRRLKINPSSVYLEPTGKQQFTVKGFDQFGKYIEPGEIDWTTTGCKINQNGLFTVTSNAQGDFKVKATSKLDPKYTKNLSLLLSHLGVCSLILSWLISLNPVLNDLLGLNLDGDTNAQSILENEEGLEDTKEDVFALNTLEETETLENDDQSDIDLLPSIEENSDEVVLEGKLVNQADENQDIDPLLVDELLNTENKEDLENTKEDVFALNTLEETETLENDDQSDIDLLPSIEENSDEVVLEGKLVNQADENQDIDPLLVDELLNTENKEDLENTKEDVFALNTLEETEALEDDDQSDIDLLPSIEENTNEVVLEKGLDDQLDENQDINSSLLAQQLDIPIDEEGLELIKSEKEPIIDIAFKDWLFHISLKLIAGCLRFIGHWCINEATSSLSATADVFVLAVQYNPYKYFEHLQTFYEHSQLVKSITITADGTKLVSGSDDCTVKVWDLATGELILSLEDHYDHVNSIVISHDNQTIISGSSDGAIKFWDLSTGNLINSLDNGVGVCSMAITTDNKNLIILDKYSIKKYFLDWSDELQYLEPFLSQNDNLSSYWEHYKILLTTDDKKLIIGRNFIKVLDIESNEESPISERKLADVHSVAITYDAKKIAFGRCCFSPSIEIFNLSTKKELKLESTAIEDSCIYALAITPDDETLISGGLECSIKFWNLETGKLLHSIDNLDSSVYSLAVTPDGTRIISGHGDGTIKVWGIPELSDV</sequence>
<name>A0A073CB02_PLAA1</name>
<accession>A0A073CB02</accession>
<dbReference type="GO" id="GO:0004683">
    <property type="term" value="F:calcium/calmodulin-dependent protein kinase activity"/>
    <property type="evidence" value="ECO:0007669"/>
    <property type="project" value="UniProtKB-EC"/>
</dbReference>
<feature type="repeat" description="WD" evidence="3">
    <location>
        <begin position="1516"/>
        <end position="1550"/>
    </location>
</feature>
<dbReference type="SMART" id="SM00320">
    <property type="entry name" value="WD40"/>
    <property type="match status" value="10"/>
</dbReference>
<feature type="repeat" description="WD" evidence="3">
    <location>
        <begin position="155"/>
        <end position="196"/>
    </location>
</feature>
<evidence type="ECO:0000256" key="3">
    <source>
        <dbReference type="PROSITE-ProRule" id="PRU00221"/>
    </source>
</evidence>
<evidence type="ECO:0000256" key="1">
    <source>
        <dbReference type="ARBA" id="ARBA00022574"/>
    </source>
</evidence>
<feature type="repeat" description="WD" evidence="3">
    <location>
        <begin position="1551"/>
        <end position="1590"/>
    </location>
</feature>
<dbReference type="Proteomes" id="UP000027395">
    <property type="component" value="Chromosome"/>
</dbReference>
<keyword evidence="1 3" id="KW-0853">WD repeat</keyword>
<dbReference type="InterPro" id="IPR019775">
    <property type="entry name" value="WD40_repeat_CS"/>
</dbReference>
<dbReference type="PATRIC" id="fig|388467.6.peg.213"/>
<keyword evidence="4" id="KW-0418">Kinase</keyword>
<dbReference type="SUPFAM" id="SSF49373">
    <property type="entry name" value="Invasin/intimin cell-adhesion fragments"/>
    <property type="match status" value="1"/>
</dbReference>
<feature type="repeat" description="WD" evidence="3">
    <location>
        <begin position="206"/>
        <end position="240"/>
    </location>
</feature>
<dbReference type="PANTHER" id="PTHR19848:SF8">
    <property type="entry name" value="F-BOX AND WD REPEAT DOMAIN CONTAINING 7"/>
    <property type="match status" value="1"/>
</dbReference>
<dbReference type="Pfam" id="PF00400">
    <property type="entry name" value="WD40"/>
    <property type="match status" value="9"/>
</dbReference>
<feature type="repeat" description="WD" evidence="3">
    <location>
        <begin position="1290"/>
        <end position="1331"/>
    </location>
</feature>
<feature type="repeat" description="WD" evidence="3">
    <location>
        <begin position="241"/>
        <end position="273"/>
    </location>
</feature>
<keyword evidence="2" id="KW-0677">Repeat</keyword>
<dbReference type="InterPro" id="IPR008964">
    <property type="entry name" value="Invasin/intimin_cell_adhesion"/>
</dbReference>
<dbReference type="Gene3D" id="2.130.10.10">
    <property type="entry name" value="YVTN repeat-like/Quinoprotein amine dehydrogenase"/>
    <property type="match status" value="5"/>
</dbReference>
<dbReference type="PROSITE" id="PS00678">
    <property type="entry name" value="WD_REPEATS_1"/>
    <property type="match status" value="4"/>
</dbReference>
<evidence type="ECO:0000256" key="2">
    <source>
        <dbReference type="ARBA" id="ARBA00022737"/>
    </source>
</evidence>
<protein>
    <submittedName>
        <fullName evidence="4">WD40 repeat-containing serine/threonine kinase</fullName>
        <ecNumber evidence="4">2.7.11.17</ecNumber>
    </submittedName>
</protein>
<dbReference type="InterPro" id="IPR011047">
    <property type="entry name" value="Quinoprotein_ADH-like_sf"/>
</dbReference>
<dbReference type="SUPFAM" id="SSF50998">
    <property type="entry name" value="Quinoprotein alcohol dehydrogenase-like"/>
    <property type="match status" value="1"/>
</dbReference>
<dbReference type="PROSITE" id="PS50082">
    <property type="entry name" value="WD_REPEATS_2"/>
    <property type="match status" value="8"/>
</dbReference>